<dbReference type="eggNOG" id="COG0671">
    <property type="taxonomic scope" value="Bacteria"/>
</dbReference>
<organism evidence="2 3">
    <name type="scientific">Prevotella multiformis DSM 16608</name>
    <dbReference type="NCBI Taxonomy" id="888743"/>
    <lineage>
        <taxon>Bacteria</taxon>
        <taxon>Pseudomonadati</taxon>
        <taxon>Bacteroidota</taxon>
        <taxon>Bacteroidia</taxon>
        <taxon>Bacteroidales</taxon>
        <taxon>Prevotellaceae</taxon>
        <taxon>Prevotella</taxon>
    </lineage>
</organism>
<keyword evidence="1" id="KW-1133">Transmembrane helix</keyword>
<evidence type="ECO:0000313" key="2">
    <source>
        <dbReference type="EMBL" id="EGC21443.1"/>
    </source>
</evidence>
<feature type="transmembrane region" description="Helical" evidence="1">
    <location>
        <begin position="120"/>
        <end position="140"/>
    </location>
</feature>
<dbReference type="HOGENOM" id="CLU_093776_1_1_10"/>
<proteinExistence type="predicted"/>
<dbReference type="STRING" id="888743.HMPREF9141_0193"/>
<dbReference type="Proteomes" id="UP000005697">
    <property type="component" value="Unassembled WGS sequence"/>
</dbReference>
<evidence type="ECO:0000313" key="3">
    <source>
        <dbReference type="Proteomes" id="UP000005697"/>
    </source>
</evidence>
<accession>F0F3M7</accession>
<evidence type="ECO:0008006" key="4">
    <source>
        <dbReference type="Google" id="ProtNLM"/>
    </source>
</evidence>
<gene>
    <name evidence="2" type="ORF">HMPREF9141_0193</name>
</gene>
<keyword evidence="3" id="KW-1185">Reference proteome</keyword>
<reference evidence="2 3" key="1">
    <citation type="submission" date="2011-01" db="EMBL/GenBank/DDBJ databases">
        <authorList>
            <person name="Muzny D."/>
            <person name="Qin X."/>
            <person name="Deng J."/>
            <person name="Jiang H."/>
            <person name="Liu Y."/>
            <person name="Qu J."/>
            <person name="Song X.-Z."/>
            <person name="Zhang L."/>
            <person name="Thornton R."/>
            <person name="Coyle M."/>
            <person name="Francisco L."/>
            <person name="Jackson L."/>
            <person name="Javaid M."/>
            <person name="Korchina V."/>
            <person name="Kovar C."/>
            <person name="Mata R."/>
            <person name="Mathew T."/>
            <person name="Ngo R."/>
            <person name="Nguyen L."/>
            <person name="Nguyen N."/>
            <person name="Okwuonu G."/>
            <person name="Ongeri F."/>
            <person name="Pham C."/>
            <person name="Simmons D."/>
            <person name="Wilczek-Boney K."/>
            <person name="Hale W."/>
            <person name="Jakkamsetti A."/>
            <person name="Pham P."/>
            <person name="Ruth R."/>
            <person name="San Lucas F."/>
            <person name="Warren J."/>
            <person name="Zhang J."/>
            <person name="Zhao Z."/>
            <person name="Zhou C."/>
            <person name="Zhu D."/>
            <person name="Lee S."/>
            <person name="Bess C."/>
            <person name="Blankenburg K."/>
            <person name="Forbes L."/>
            <person name="Fu Q."/>
            <person name="Gubbala S."/>
            <person name="Hirani K."/>
            <person name="Jayaseelan J.C."/>
            <person name="Lara F."/>
            <person name="Munidasa M."/>
            <person name="Palculict T."/>
            <person name="Patil S."/>
            <person name="Pu L.-L."/>
            <person name="Saada N."/>
            <person name="Tang L."/>
            <person name="Weissenberger G."/>
            <person name="Zhu Y."/>
            <person name="Hemphill L."/>
            <person name="Shang Y."/>
            <person name="Youmans B."/>
            <person name="Ayvaz T."/>
            <person name="Ross M."/>
            <person name="Santibanez J."/>
            <person name="Aqrawi P."/>
            <person name="Gross S."/>
            <person name="Joshi V."/>
            <person name="Fowler G."/>
            <person name="Nazareth L."/>
            <person name="Reid J."/>
            <person name="Worley K."/>
            <person name="Petrosino J."/>
            <person name="Highlander S."/>
            <person name="Gibbs R."/>
        </authorList>
    </citation>
    <scope>NUCLEOTIDE SEQUENCE [LARGE SCALE GENOMIC DNA]</scope>
    <source>
        <strain evidence="2 3">DSM 16608</strain>
    </source>
</reference>
<dbReference type="AlphaFoldDB" id="F0F3M7"/>
<dbReference type="EMBL" id="AEWX01000001">
    <property type="protein sequence ID" value="EGC21443.1"/>
    <property type="molecule type" value="Genomic_DNA"/>
</dbReference>
<feature type="transmembrane region" description="Helical" evidence="1">
    <location>
        <begin position="44"/>
        <end position="67"/>
    </location>
</feature>
<keyword evidence="1" id="KW-0812">Transmembrane</keyword>
<sequence length="239" mass="27114">MLTCSSLICSSLIIVPPVIAYPRLSSPILSHPKRMKEKNIILTARIVSMVLTPFYLPVVGILAIFTFSYLSMFPWQAKLAYVLMVYAFTVLIPTLLIHLYRQYHGWTLIQLGQRERRMVPYTISIICYFTCFYIMNLLHLPHMLTSILMVALVIQILCAVINVWWKISTHTAAIGGVTGSLIAFSLLLSFDPMWWLCLTLIVSGMVGSSRMILRQHSLEQVTSGFFLGLVCSFFTIIIV</sequence>
<feature type="transmembrane region" description="Helical" evidence="1">
    <location>
        <begin position="79"/>
        <end position="100"/>
    </location>
</feature>
<feature type="transmembrane region" description="Helical" evidence="1">
    <location>
        <begin position="147"/>
        <end position="165"/>
    </location>
</feature>
<feature type="transmembrane region" description="Helical" evidence="1">
    <location>
        <begin position="220"/>
        <end position="238"/>
    </location>
</feature>
<name>F0F3M7_9BACT</name>
<feature type="transmembrane region" description="Helical" evidence="1">
    <location>
        <begin position="193"/>
        <end position="213"/>
    </location>
</feature>
<protein>
    <recommendedName>
        <fullName evidence="4">PAP2 family protein</fullName>
    </recommendedName>
</protein>
<evidence type="ECO:0000256" key="1">
    <source>
        <dbReference type="SAM" id="Phobius"/>
    </source>
</evidence>
<comment type="caution">
    <text evidence="2">The sequence shown here is derived from an EMBL/GenBank/DDBJ whole genome shotgun (WGS) entry which is preliminary data.</text>
</comment>
<dbReference type="Gene3D" id="1.20.144.10">
    <property type="entry name" value="Phosphatidic acid phosphatase type 2/haloperoxidase"/>
    <property type="match status" value="1"/>
</dbReference>
<keyword evidence="1" id="KW-0472">Membrane</keyword>